<name>A0A3Q1ED66_9TELE</name>
<evidence type="ECO:0000256" key="13">
    <source>
        <dbReference type="SAM" id="MobiDB-lite"/>
    </source>
</evidence>
<comment type="similarity">
    <text evidence="1">Belongs to the protein kinase superfamily. STE Ser/Thr protein kinase family. STE20 subfamily.</text>
</comment>
<evidence type="ECO:0000256" key="9">
    <source>
        <dbReference type="ARBA" id="ARBA00048679"/>
    </source>
</evidence>
<dbReference type="EC" id="2.7.11.1" evidence="2"/>
<proteinExistence type="inferred from homology"/>
<evidence type="ECO:0000256" key="6">
    <source>
        <dbReference type="ARBA" id="ARBA00022777"/>
    </source>
</evidence>
<comment type="catalytic activity">
    <reaction evidence="9">
        <text>L-seryl-[protein] + ATP = O-phospho-L-seryl-[protein] + ADP + H(+)</text>
        <dbReference type="Rhea" id="RHEA:17989"/>
        <dbReference type="Rhea" id="RHEA-COMP:9863"/>
        <dbReference type="Rhea" id="RHEA-COMP:11604"/>
        <dbReference type="ChEBI" id="CHEBI:15378"/>
        <dbReference type="ChEBI" id="CHEBI:29999"/>
        <dbReference type="ChEBI" id="CHEBI:30616"/>
        <dbReference type="ChEBI" id="CHEBI:83421"/>
        <dbReference type="ChEBI" id="CHEBI:456216"/>
        <dbReference type="EC" id="2.7.11.1"/>
    </reaction>
</comment>
<feature type="region of interest" description="Disordered" evidence="13">
    <location>
        <begin position="367"/>
        <end position="438"/>
    </location>
</feature>
<organism evidence="15 16">
    <name type="scientific">Acanthochromis polyacanthus</name>
    <name type="common">spiny chromis</name>
    <dbReference type="NCBI Taxonomy" id="80966"/>
    <lineage>
        <taxon>Eukaryota</taxon>
        <taxon>Metazoa</taxon>
        <taxon>Chordata</taxon>
        <taxon>Craniata</taxon>
        <taxon>Vertebrata</taxon>
        <taxon>Euteleostomi</taxon>
        <taxon>Actinopterygii</taxon>
        <taxon>Neopterygii</taxon>
        <taxon>Teleostei</taxon>
        <taxon>Neoteleostei</taxon>
        <taxon>Acanthomorphata</taxon>
        <taxon>Ovalentaria</taxon>
        <taxon>Pomacentridae</taxon>
        <taxon>Acanthochromis</taxon>
    </lineage>
</organism>
<dbReference type="InterPro" id="IPR017441">
    <property type="entry name" value="Protein_kinase_ATP_BS"/>
</dbReference>
<evidence type="ECO:0000313" key="15">
    <source>
        <dbReference type="Ensembl" id="ENSAPOP00000000822.1"/>
    </source>
</evidence>
<feature type="region of interest" description="Disordered" evidence="13">
    <location>
        <begin position="722"/>
        <end position="747"/>
    </location>
</feature>
<keyword evidence="3" id="KW-0723">Serine/threonine-protein kinase</keyword>
<dbReference type="SMART" id="SM00220">
    <property type="entry name" value="S_TKc"/>
    <property type="match status" value="1"/>
</dbReference>
<dbReference type="GO" id="GO:0004674">
    <property type="term" value="F:protein serine/threonine kinase activity"/>
    <property type="evidence" value="ECO:0007669"/>
    <property type="project" value="UniProtKB-KW"/>
</dbReference>
<accession>A0A3Q1ED66</accession>
<keyword evidence="16" id="KW-1185">Reference proteome</keyword>
<dbReference type="PROSITE" id="PS00108">
    <property type="entry name" value="PROTEIN_KINASE_ST"/>
    <property type="match status" value="1"/>
</dbReference>
<dbReference type="PROSITE" id="PS50011">
    <property type="entry name" value="PROTEIN_KINASE_DOM"/>
    <property type="match status" value="1"/>
</dbReference>
<dbReference type="PANTHER" id="PTHR11584">
    <property type="entry name" value="SERINE/THREONINE PROTEIN KINASE"/>
    <property type="match status" value="1"/>
</dbReference>
<evidence type="ECO:0000256" key="11">
    <source>
        <dbReference type="ARBA" id="ARBA00080573"/>
    </source>
</evidence>
<evidence type="ECO:0000256" key="12">
    <source>
        <dbReference type="PROSITE-ProRule" id="PRU10141"/>
    </source>
</evidence>
<dbReference type="GeneTree" id="ENSGT00940000160383"/>
<dbReference type="PANTHER" id="PTHR11584:SF369">
    <property type="entry name" value="MITOGEN-ACTIVATED PROTEIN KINASE KINASE KINASE 19-RELATED"/>
    <property type="match status" value="1"/>
</dbReference>
<evidence type="ECO:0000256" key="1">
    <source>
        <dbReference type="ARBA" id="ARBA00008874"/>
    </source>
</evidence>
<dbReference type="InterPro" id="IPR008271">
    <property type="entry name" value="Ser/Thr_kinase_AS"/>
</dbReference>
<dbReference type="PROSITE" id="PS00107">
    <property type="entry name" value="PROTEIN_KINASE_ATP"/>
    <property type="match status" value="1"/>
</dbReference>
<keyword evidence="5 12" id="KW-0547">Nucleotide-binding</keyword>
<keyword evidence="7 12" id="KW-0067">ATP-binding</keyword>
<evidence type="ECO:0000256" key="4">
    <source>
        <dbReference type="ARBA" id="ARBA00022679"/>
    </source>
</evidence>
<feature type="compositionally biased region" description="Basic residues" evidence="13">
    <location>
        <begin position="519"/>
        <end position="529"/>
    </location>
</feature>
<feature type="compositionally biased region" description="Basic and acidic residues" evidence="13">
    <location>
        <begin position="413"/>
        <end position="429"/>
    </location>
</feature>
<evidence type="ECO:0000256" key="8">
    <source>
        <dbReference type="ARBA" id="ARBA00047899"/>
    </source>
</evidence>
<dbReference type="GO" id="GO:0035556">
    <property type="term" value="P:intracellular signal transduction"/>
    <property type="evidence" value="ECO:0007669"/>
    <property type="project" value="UniProtKB-ARBA"/>
</dbReference>
<feature type="region of interest" description="Disordered" evidence="13">
    <location>
        <begin position="627"/>
        <end position="680"/>
    </location>
</feature>
<feature type="compositionally biased region" description="Basic and acidic residues" evidence="13">
    <location>
        <begin position="730"/>
        <end position="740"/>
    </location>
</feature>
<evidence type="ECO:0000256" key="5">
    <source>
        <dbReference type="ARBA" id="ARBA00022741"/>
    </source>
</evidence>
<feature type="domain" description="Protein kinase" evidence="14">
    <location>
        <begin position="776"/>
        <end position="1040"/>
    </location>
</feature>
<evidence type="ECO:0000259" key="14">
    <source>
        <dbReference type="PROSITE" id="PS50011"/>
    </source>
</evidence>
<feature type="compositionally biased region" description="Low complexity" evidence="13">
    <location>
        <begin position="662"/>
        <end position="671"/>
    </location>
</feature>
<dbReference type="Gene3D" id="1.10.510.10">
    <property type="entry name" value="Transferase(Phosphotransferase) domain 1"/>
    <property type="match status" value="1"/>
</dbReference>
<evidence type="ECO:0000256" key="2">
    <source>
        <dbReference type="ARBA" id="ARBA00012513"/>
    </source>
</evidence>
<comment type="catalytic activity">
    <reaction evidence="8">
        <text>L-threonyl-[protein] + ATP = O-phospho-L-threonyl-[protein] + ADP + H(+)</text>
        <dbReference type="Rhea" id="RHEA:46608"/>
        <dbReference type="Rhea" id="RHEA-COMP:11060"/>
        <dbReference type="Rhea" id="RHEA-COMP:11605"/>
        <dbReference type="ChEBI" id="CHEBI:15378"/>
        <dbReference type="ChEBI" id="CHEBI:30013"/>
        <dbReference type="ChEBI" id="CHEBI:30616"/>
        <dbReference type="ChEBI" id="CHEBI:61977"/>
        <dbReference type="ChEBI" id="CHEBI:456216"/>
        <dbReference type="EC" id="2.7.11.1"/>
    </reaction>
</comment>
<feature type="compositionally biased region" description="Low complexity" evidence="13">
    <location>
        <begin position="72"/>
        <end position="86"/>
    </location>
</feature>
<feature type="region of interest" description="Disordered" evidence="13">
    <location>
        <begin position="53"/>
        <end position="99"/>
    </location>
</feature>
<keyword evidence="6" id="KW-0418">Kinase</keyword>
<reference evidence="15" key="1">
    <citation type="submission" date="2025-08" db="UniProtKB">
        <authorList>
            <consortium name="Ensembl"/>
        </authorList>
    </citation>
    <scope>IDENTIFICATION</scope>
</reference>
<dbReference type="InterPro" id="IPR000719">
    <property type="entry name" value="Prot_kinase_dom"/>
</dbReference>
<feature type="region of interest" description="Disordered" evidence="13">
    <location>
        <begin position="508"/>
        <end position="539"/>
    </location>
</feature>
<reference evidence="15" key="2">
    <citation type="submission" date="2025-09" db="UniProtKB">
        <authorList>
            <consortium name="Ensembl"/>
        </authorList>
    </citation>
    <scope>IDENTIFICATION</scope>
</reference>
<keyword evidence="4" id="KW-0808">Transferase</keyword>
<evidence type="ECO:0000256" key="3">
    <source>
        <dbReference type="ARBA" id="ARBA00022527"/>
    </source>
</evidence>
<evidence type="ECO:0000256" key="10">
    <source>
        <dbReference type="ARBA" id="ARBA00069016"/>
    </source>
</evidence>
<feature type="compositionally biased region" description="Polar residues" evidence="13">
    <location>
        <begin position="641"/>
        <end position="656"/>
    </location>
</feature>
<dbReference type="FunFam" id="1.10.510.10:FF:000331">
    <property type="entry name" value="Mitogen-activated protein kinase kinase kinase 19"/>
    <property type="match status" value="1"/>
</dbReference>
<evidence type="ECO:0000313" key="16">
    <source>
        <dbReference type="Proteomes" id="UP000257200"/>
    </source>
</evidence>
<feature type="region of interest" description="Disordered" evidence="13">
    <location>
        <begin position="551"/>
        <end position="573"/>
    </location>
</feature>
<evidence type="ECO:0000256" key="7">
    <source>
        <dbReference type="ARBA" id="ARBA00022840"/>
    </source>
</evidence>
<dbReference type="STRING" id="80966.ENSAPOP00000000822"/>
<dbReference type="SUPFAM" id="SSF56112">
    <property type="entry name" value="Protein kinase-like (PK-like)"/>
    <property type="match status" value="1"/>
</dbReference>
<protein>
    <recommendedName>
        <fullName evidence="10">Mitogen-activated protein kinase kinase kinase 19</fullName>
        <ecNumber evidence="2">2.7.11.1</ecNumber>
    </recommendedName>
    <alternativeName>
        <fullName evidence="11">SPS1/STE20-related protein kinase YSK4</fullName>
    </alternativeName>
</protein>
<feature type="compositionally biased region" description="Basic and acidic residues" evidence="13">
    <location>
        <begin position="370"/>
        <end position="383"/>
    </location>
</feature>
<dbReference type="Proteomes" id="UP000257200">
    <property type="component" value="Unplaced"/>
</dbReference>
<dbReference type="GO" id="GO:0005524">
    <property type="term" value="F:ATP binding"/>
    <property type="evidence" value="ECO:0007669"/>
    <property type="project" value="UniProtKB-UniRule"/>
</dbReference>
<feature type="compositionally biased region" description="Polar residues" evidence="13">
    <location>
        <begin position="59"/>
        <end position="69"/>
    </location>
</feature>
<dbReference type="InterPro" id="IPR011009">
    <property type="entry name" value="Kinase-like_dom_sf"/>
</dbReference>
<dbReference type="InParanoid" id="A0A3Q1ED66"/>
<sequence length="1065" mass="117549">MGFLLFSQGFLPVLRTPKLLAPLDGRPRATTVLKQRVPLKPISQSPLCSRTRLRRERLSWSSGPPTTKAGSEESGSSSSSSSQSSIDLEDEDDDRDTHERHYEDRNLNLFGNRLLHHSKDVNSSEADLVGETRLHFKAEPRMSHVPLSHRSAHNLEGALIQHTSGPLSTEKAMNSHCEGKITNMNNTKESVHNEASKTHNCAHKGECVNNEVPIMTENNVDYTAESESEMSHRIIFTVTDDQDDATVSSEQHLKQNKRDFCDEKTQFDKPIDCSTVDAKLKTRAAVGKTQLIPAAVTLNLSDVDTKRDEKMFKASKPGPNKEKRTSMNCDLRANNQTNQSFNIQANKDRSTPCWNKSKSNLRYASVSTQVKDKTRKSPERAVSRDATVTKVKSKIKSVKGAHCNTSTPSPRKKLIDHPQCKRTNPEKLSSKRAQQHIPVRELRSAQQLKKSCVGGKTPRSKSAVDLITYKDMFQQIQSGNEGPAIYEMFAGPIYDNLRVSSSCEKVERPVQFSPSKKTNQNHKVKHRSLKPGQSKLRRSPGEAMVVSAKSKAKSVSSRMKPHLTPVSNKDTFKTENTPKLEAELALPKDVDICHTSAEDKDEGHMLSTIEEALSRYESETLICDGKTLTTPTASPHAKDYSNMNKQETTVNSSTGNQPVPEPVSSQSPQHPKINTWTSSSSSGHAFMSPVYQKFLEEAGDGPLTDELLQCLAEELISLDERDVSVGPLPDHLEHSGKESSNEDDAESRLNAFPEVVPGDSCALLGSGLVVDGTITWTKGEVLGRGAYGTVYCGLTSQGKLIAVKQVSLDSSDPDAAKKEYSCLQGEVELLKTLSHINIVGFLGTSLHQHVVSIFMEYIPGGSIASILHRFGPLPERVLALYTHQILKGVAYLHLNRVIHRDLKGNNVMLMPTGVIKLIDFGCARRLSCLNYTASNSGDLLKSVHGTPYWMAPEVINETGYGRKSDIWSVGCTVFEMATGKPPLAHMDKMAALFYIGAQRGLMPSLPDSFSENAKDFINNCLTSDQGLRPSAEQLLKHSFIPKNETNMSSWEMQKNCCGHPQGRCG</sequence>
<dbReference type="Pfam" id="PF00069">
    <property type="entry name" value="Pkinase"/>
    <property type="match status" value="1"/>
</dbReference>
<feature type="binding site" evidence="12">
    <location>
        <position position="804"/>
    </location>
    <ligand>
        <name>ATP</name>
        <dbReference type="ChEBI" id="CHEBI:30616"/>
    </ligand>
</feature>
<dbReference type="AlphaFoldDB" id="A0A3Q1ED66"/>
<dbReference type="Ensembl" id="ENSAPOT00000016223.1">
    <property type="protein sequence ID" value="ENSAPOP00000000822.1"/>
    <property type="gene ID" value="ENSAPOG00000002037.1"/>
</dbReference>